<organism evidence="2">
    <name type="scientific">Spodoptera frugiperda</name>
    <name type="common">Fall armyworm</name>
    <dbReference type="NCBI Taxonomy" id="7108"/>
    <lineage>
        <taxon>Eukaryota</taxon>
        <taxon>Metazoa</taxon>
        <taxon>Ecdysozoa</taxon>
        <taxon>Arthropoda</taxon>
        <taxon>Hexapoda</taxon>
        <taxon>Insecta</taxon>
        <taxon>Pterygota</taxon>
        <taxon>Neoptera</taxon>
        <taxon>Endopterygota</taxon>
        <taxon>Lepidoptera</taxon>
        <taxon>Glossata</taxon>
        <taxon>Ditrysia</taxon>
        <taxon>Noctuoidea</taxon>
        <taxon>Noctuidae</taxon>
        <taxon>Amphipyrinae</taxon>
        <taxon>Spodoptera</taxon>
    </lineage>
</organism>
<keyword evidence="1" id="KW-0472">Membrane</keyword>
<reference evidence="2" key="1">
    <citation type="submission" date="2016-07" db="EMBL/GenBank/DDBJ databases">
        <authorList>
            <person name="Bretaudeau A."/>
        </authorList>
    </citation>
    <scope>NUCLEOTIDE SEQUENCE</scope>
    <source>
        <strain evidence="2">Rice</strain>
        <tissue evidence="2">Whole body</tissue>
    </source>
</reference>
<evidence type="ECO:0000256" key="1">
    <source>
        <dbReference type="SAM" id="Phobius"/>
    </source>
</evidence>
<keyword evidence="1" id="KW-0812">Transmembrane</keyword>
<dbReference type="EMBL" id="ODYU01009816">
    <property type="protein sequence ID" value="SOQ54489.1"/>
    <property type="molecule type" value="Genomic_DNA"/>
</dbReference>
<keyword evidence="1" id="KW-1133">Transmembrane helix</keyword>
<gene>
    <name evidence="2" type="ORF">SFRICE_010385</name>
</gene>
<protein>
    <submittedName>
        <fullName evidence="2">SFRICE_010385</fullName>
    </submittedName>
</protein>
<proteinExistence type="predicted"/>
<feature type="transmembrane region" description="Helical" evidence="1">
    <location>
        <begin position="82"/>
        <end position="101"/>
    </location>
</feature>
<name>A0A2H1WN44_SPOFR</name>
<accession>A0A2H1WN44</accession>
<dbReference type="AlphaFoldDB" id="A0A2H1WN44"/>
<feature type="transmembrane region" description="Helical" evidence="1">
    <location>
        <begin position="107"/>
        <end position="130"/>
    </location>
</feature>
<sequence length="170" mass="19097">MKLPFNQVLAPMLKPHLGQTRLFCHHPTFCMSILYTYSYGVLGFLISANHLRKHLGELPPACSSETAVRDDSNFMLLHDLKIIATSMGLVQYACLLVGCFTENPSLFIPHLAGQMVMVAVKILNALLLFVPINAKAIGKLTHKIPAIMLMAFNWLQEFCVFRKYLCICDL</sequence>
<evidence type="ECO:0000313" key="2">
    <source>
        <dbReference type="EMBL" id="SOQ54489.1"/>
    </source>
</evidence>